<keyword evidence="2" id="KW-0808">Transferase</keyword>
<dbReference type="Gene3D" id="3.40.630.30">
    <property type="match status" value="1"/>
</dbReference>
<dbReference type="Pfam" id="PF13302">
    <property type="entry name" value="Acetyltransf_3"/>
    <property type="match status" value="1"/>
</dbReference>
<feature type="domain" description="N-acetyltransferase" evidence="1">
    <location>
        <begin position="27"/>
        <end position="178"/>
    </location>
</feature>
<reference evidence="2 3" key="1">
    <citation type="submission" date="2017-02" db="EMBL/GenBank/DDBJ databases">
        <title>The complete genomic sequence of a novel cold adapted crude oil-degrading bacterium Planococcus qaidamina Y42.</title>
        <authorList>
            <person name="Yang R."/>
        </authorList>
    </citation>
    <scope>NUCLEOTIDE SEQUENCE [LARGE SCALE GENOMIC DNA]</scope>
    <source>
        <strain evidence="2 3">Y42</strain>
    </source>
</reference>
<dbReference type="SUPFAM" id="SSF55729">
    <property type="entry name" value="Acyl-CoA N-acyltransferases (Nat)"/>
    <property type="match status" value="1"/>
</dbReference>
<sequence>MTTIPTIPKELETERLVLRMPKPGDGAVVNAAIRASINELKSWMPFAQTVPTVEETEINTVEAHLNFLKKTVLRYLIFDKETGQFIGSTGFHNIDWEVPKLEIGYWLDTRASGRGYVTEAVQRLTQLALDGFCCKRVEIQCEVENTASRKVAEKAGFQLEGILRNDELSADGERITDTCIYAVVADRNSY</sequence>
<dbReference type="OrthoDB" id="9799321at2"/>
<name>A0A1Q2KUG9_9BACL</name>
<dbReference type="PANTHER" id="PTHR43441">
    <property type="entry name" value="RIBOSOMAL-PROTEIN-SERINE ACETYLTRANSFERASE"/>
    <property type="match status" value="1"/>
</dbReference>
<dbReference type="InterPro" id="IPR051908">
    <property type="entry name" value="Ribosomal_N-acetyltransferase"/>
</dbReference>
<dbReference type="GO" id="GO:0005737">
    <property type="term" value="C:cytoplasm"/>
    <property type="evidence" value="ECO:0007669"/>
    <property type="project" value="TreeGrafter"/>
</dbReference>
<gene>
    <name evidence="2" type="ORF">B0X71_01140</name>
</gene>
<dbReference type="InterPro" id="IPR016181">
    <property type="entry name" value="Acyl_CoA_acyltransferase"/>
</dbReference>
<organism evidence="2 3">
    <name type="scientific">Planococcus lenghuensis</name>
    <dbReference type="NCBI Taxonomy" id="2213202"/>
    <lineage>
        <taxon>Bacteria</taxon>
        <taxon>Bacillati</taxon>
        <taxon>Bacillota</taxon>
        <taxon>Bacilli</taxon>
        <taxon>Bacillales</taxon>
        <taxon>Caryophanaceae</taxon>
        <taxon>Planococcus</taxon>
    </lineage>
</organism>
<evidence type="ECO:0000313" key="3">
    <source>
        <dbReference type="Proteomes" id="UP000188184"/>
    </source>
</evidence>
<dbReference type="KEGG" id="pmar:B0X71_01140"/>
<dbReference type="EMBL" id="CP019640">
    <property type="protein sequence ID" value="AQQ51858.1"/>
    <property type="molecule type" value="Genomic_DNA"/>
</dbReference>
<evidence type="ECO:0000259" key="1">
    <source>
        <dbReference type="PROSITE" id="PS51186"/>
    </source>
</evidence>
<dbReference type="InterPro" id="IPR000182">
    <property type="entry name" value="GNAT_dom"/>
</dbReference>
<dbReference type="PROSITE" id="PS51186">
    <property type="entry name" value="GNAT"/>
    <property type="match status" value="1"/>
</dbReference>
<evidence type="ECO:0000313" key="2">
    <source>
        <dbReference type="EMBL" id="AQQ51858.1"/>
    </source>
</evidence>
<protein>
    <submittedName>
        <fullName evidence="2">GNAT family N-acetyltransferase</fullName>
    </submittedName>
</protein>
<dbReference type="GO" id="GO:0008999">
    <property type="term" value="F:protein-N-terminal-alanine acetyltransferase activity"/>
    <property type="evidence" value="ECO:0007669"/>
    <property type="project" value="TreeGrafter"/>
</dbReference>
<dbReference type="AlphaFoldDB" id="A0A1Q2KUG9"/>
<proteinExistence type="predicted"/>
<keyword evidence="3" id="KW-1185">Reference proteome</keyword>
<dbReference type="PANTHER" id="PTHR43441:SF3">
    <property type="entry name" value="ACETYLTRANSFERASE"/>
    <property type="match status" value="1"/>
</dbReference>
<accession>A0A1Q2KUG9</accession>
<dbReference type="GO" id="GO:1990189">
    <property type="term" value="F:protein N-terminal-serine acetyltransferase activity"/>
    <property type="evidence" value="ECO:0007669"/>
    <property type="project" value="TreeGrafter"/>
</dbReference>
<dbReference type="Proteomes" id="UP000188184">
    <property type="component" value="Chromosome"/>
</dbReference>
<dbReference type="RefSeq" id="WP_077587730.1">
    <property type="nucleotide sequence ID" value="NZ_CP019640.1"/>
</dbReference>